<dbReference type="EMBL" id="FUYL01000003">
    <property type="protein sequence ID" value="SKB37961.1"/>
    <property type="molecule type" value="Genomic_DNA"/>
</dbReference>
<proteinExistence type="predicted"/>
<gene>
    <name evidence="2" type="ORF">SAMN05660866_01098</name>
</gene>
<dbReference type="AlphaFoldDB" id="A0A1T5ASD3"/>
<dbReference type="STRING" id="561365.SAMN05660866_01098"/>
<keyword evidence="1" id="KW-1133">Transmembrane helix</keyword>
<sequence length="252" mass="29697">MIKFFRKIRQSLLTENKFSKYLIYAIGEIILVVIGILIALQINNWNENLIKSKEEIHILKALKIGLEADLTDLKFNKKSIQSSIASANKVIYSLENNLPYRDSIPDYIGHMMFPVIFVHSTSAFETLKSKGINLIKNDNLREEIINVYDSQYSFFLKNESLIFLEEAERALRELFSPRFEESYVYDFNEPNFKPRLTPLDYEALKTDQEFKYFLKSFKNRLNLLSKFHYRRLLKQVEALILSIDSELKSKIK</sequence>
<accession>A0A1T5ASD3</accession>
<dbReference type="Proteomes" id="UP000190339">
    <property type="component" value="Unassembled WGS sequence"/>
</dbReference>
<evidence type="ECO:0000313" key="2">
    <source>
        <dbReference type="EMBL" id="SKB37961.1"/>
    </source>
</evidence>
<dbReference type="Pfam" id="PF19578">
    <property type="entry name" value="DUF6090"/>
    <property type="match status" value="1"/>
</dbReference>
<keyword evidence="3" id="KW-1185">Reference proteome</keyword>
<dbReference type="OrthoDB" id="821805at2"/>
<feature type="transmembrane region" description="Helical" evidence="1">
    <location>
        <begin position="21"/>
        <end position="42"/>
    </location>
</feature>
<dbReference type="InterPro" id="IPR045749">
    <property type="entry name" value="DUF6090"/>
</dbReference>
<keyword evidence="1" id="KW-0472">Membrane</keyword>
<dbReference type="RefSeq" id="WP_079511610.1">
    <property type="nucleotide sequence ID" value="NZ_FUYL01000003.1"/>
</dbReference>
<name>A0A1T5ASD3_9FLAO</name>
<reference evidence="3" key="1">
    <citation type="submission" date="2017-02" db="EMBL/GenBank/DDBJ databases">
        <authorList>
            <person name="Varghese N."/>
            <person name="Submissions S."/>
        </authorList>
    </citation>
    <scope>NUCLEOTIDE SEQUENCE [LARGE SCALE GENOMIC DNA]</scope>
    <source>
        <strain evidence="3">DSM 23546</strain>
    </source>
</reference>
<evidence type="ECO:0000256" key="1">
    <source>
        <dbReference type="SAM" id="Phobius"/>
    </source>
</evidence>
<keyword evidence="1" id="KW-0812">Transmembrane</keyword>
<protein>
    <submittedName>
        <fullName evidence="2">Uncharacterized protein</fullName>
    </submittedName>
</protein>
<evidence type="ECO:0000313" key="3">
    <source>
        <dbReference type="Proteomes" id="UP000190339"/>
    </source>
</evidence>
<organism evidence="2 3">
    <name type="scientific">Maribacter arcticus</name>
    <dbReference type="NCBI Taxonomy" id="561365"/>
    <lineage>
        <taxon>Bacteria</taxon>
        <taxon>Pseudomonadati</taxon>
        <taxon>Bacteroidota</taxon>
        <taxon>Flavobacteriia</taxon>
        <taxon>Flavobacteriales</taxon>
        <taxon>Flavobacteriaceae</taxon>
        <taxon>Maribacter</taxon>
    </lineage>
</organism>